<dbReference type="Pfam" id="PF07883">
    <property type="entry name" value="Cupin_2"/>
    <property type="match status" value="1"/>
</dbReference>
<gene>
    <name evidence="5" type="ORF">SAMN02745136_00041</name>
</gene>
<dbReference type="PRINTS" id="PR00032">
    <property type="entry name" value="HTHARAC"/>
</dbReference>
<dbReference type="SUPFAM" id="SSF46689">
    <property type="entry name" value="Homeodomain-like"/>
    <property type="match status" value="1"/>
</dbReference>
<organism evidence="5 6">
    <name type="scientific">Anaerocolumna jejuensis DSM 15929</name>
    <dbReference type="NCBI Taxonomy" id="1121322"/>
    <lineage>
        <taxon>Bacteria</taxon>
        <taxon>Bacillati</taxon>
        <taxon>Bacillota</taxon>
        <taxon>Clostridia</taxon>
        <taxon>Lachnospirales</taxon>
        <taxon>Lachnospiraceae</taxon>
        <taxon>Anaerocolumna</taxon>
    </lineage>
</organism>
<evidence type="ECO:0000256" key="3">
    <source>
        <dbReference type="ARBA" id="ARBA00023163"/>
    </source>
</evidence>
<name>A0A1M6JDT5_9FIRM</name>
<evidence type="ECO:0000256" key="1">
    <source>
        <dbReference type="ARBA" id="ARBA00023015"/>
    </source>
</evidence>
<evidence type="ECO:0000259" key="4">
    <source>
        <dbReference type="PROSITE" id="PS01124"/>
    </source>
</evidence>
<dbReference type="RefSeq" id="WP_073271629.1">
    <property type="nucleotide sequence ID" value="NZ_FRAC01000006.1"/>
</dbReference>
<keyword evidence="6" id="KW-1185">Reference proteome</keyword>
<reference evidence="5 6" key="1">
    <citation type="submission" date="2016-11" db="EMBL/GenBank/DDBJ databases">
        <authorList>
            <person name="Jaros S."/>
            <person name="Januszkiewicz K."/>
            <person name="Wedrychowicz H."/>
        </authorList>
    </citation>
    <scope>NUCLEOTIDE SEQUENCE [LARGE SCALE GENOMIC DNA]</scope>
    <source>
        <strain evidence="5 6">DSM 15929</strain>
    </source>
</reference>
<dbReference type="OrthoDB" id="2562023at2"/>
<proteinExistence type="predicted"/>
<dbReference type="Proteomes" id="UP000184386">
    <property type="component" value="Unassembled WGS sequence"/>
</dbReference>
<dbReference type="PROSITE" id="PS01124">
    <property type="entry name" value="HTH_ARAC_FAMILY_2"/>
    <property type="match status" value="1"/>
</dbReference>
<dbReference type="SUPFAM" id="SSF51215">
    <property type="entry name" value="Regulatory protein AraC"/>
    <property type="match status" value="1"/>
</dbReference>
<dbReference type="InterPro" id="IPR020449">
    <property type="entry name" value="Tscrpt_reg_AraC-type_HTH"/>
</dbReference>
<dbReference type="PANTHER" id="PTHR43280">
    <property type="entry name" value="ARAC-FAMILY TRANSCRIPTIONAL REGULATOR"/>
    <property type="match status" value="1"/>
</dbReference>
<feature type="domain" description="HTH araC/xylS-type" evidence="4">
    <location>
        <begin position="263"/>
        <end position="360"/>
    </location>
</feature>
<evidence type="ECO:0000313" key="6">
    <source>
        <dbReference type="Proteomes" id="UP000184386"/>
    </source>
</evidence>
<dbReference type="InterPro" id="IPR009057">
    <property type="entry name" value="Homeodomain-like_sf"/>
</dbReference>
<dbReference type="SMART" id="SM00342">
    <property type="entry name" value="HTH_ARAC"/>
    <property type="match status" value="1"/>
</dbReference>
<dbReference type="EMBL" id="FRAC01000006">
    <property type="protein sequence ID" value="SHJ44871.1"/>
    <property type="molecule type" value="Genomic_DNA"/>
</dbReference>
<accession>A0A1M6JDT5</accession>
<dbReference type="InterPro" id="IPR018060">
    <property type="entry name" value="HTH_AraC"/>
</dbReference>
<evidence type="ECO:0000256" key="2">
    <source>
        <dbReference type="ARBA" id="ARBA00023125"/>
    </source>
</evidence>
<keyword evidence="1" id="KW-0805">Transcription regulation</keyword>
<dbReference type="AlphaFoldDB" id="A0A1M6JDT5"/>
<keyword evidence="3" id="KW-0804">Transcription</keyword>
<dbReference type="GO" id="GO:0003700">
    <property type="term" value="F:DNA-binding transcription factor activity"/>
    <property type="evidence" value="ECO:0007669"/>
    <property type="project" value="InterPro"/>
</dbReference>
<dbReference type="STRING" id="1121322.SAMN02745136_00041"/>
<protein>
    <submittedName>
        <fullName evidence="5">AraC-type DNA-binding protein</fullName>
    </submittedName>
</protein>
<sequence length="366" mass="43686">MNRMLLLENQERKQRFYPLNSEEILYKKLYQNNPDIYDFRKSRQQYHNWQEFVTIYRKENKTEMEMSDIAPTPMEEEFLENSWFYRDDMDACLIANARYCPPFWHYLKFIKIVYVLSGECIFYTRGGGEQTLKAGNFMIVPPNVEQTVFASHDEDIVINILIRSSTFEKAFSTLLLESEELAKFFWKVLYERGESSVVWFRCHSDVTLDKFVLDMWEEYEKHTLNSNFLLVSYAMVFLAYALRHFPQDMESIQESRLSRVQLPVIIQYIHAHYNTANLASLAEHFHKSKSYLCRYIKQETGYSPTHLLKEIRMTQAALMLKDSQCSVEEIMLKVGYTDISYFYKAFKQCYRMTPAAYRKQGNIPYL</sequence>
<evidence type="ECO:0000313" key="5">
    <source>
        <dbReference type="EMBL" id="SHJ44871.1"/>
    </source>
</evidence>
<keyword evidence="2 5" id="KW-0238">DNA-binding</keyword>
<dbReference type="Gene3D" id="1.10.10.60">
    <property type="entry name" value="Homeodomain-like"/>
    <property type="match status" value="2"/>
</dbReference>
<dbReference type="InterPro" id="IPR037923">
    <property type="entry name" value="HTH-like"/>
</dbReference>
<dbReference type="InterPro" id="IPR013096">
    <property type="entry name" value="Cupin_2"/>
</dbReference>
<dbReference type="PANTHER" id="PTHR43280:SF28">
    <property type="entry name" value="HTH-TYPE TRANSCRIPTIONAL ACTIVATOR RHAS"/>
    <property type="match status" value="1"/>
</dbReference>
<dbReference type="Pfam" id="PF12833">
    <property type="entry name" value="HTH_18"/>
    <property type="match status" value="1"/>
</dbReference>
<dbReference type="InterPro" id="IPR014710">
    <property type="entry name" value="RmlC-like_jellyroll"/>
</dbReference>
<dbReference type="Gene3D" id="2.60.120.10">
    <property type="entry name" value="Jelly Rolls"/>
    <property type="match status" value="1"/>
</dbReference>
<dbReference type="GO" id="GO:0043565">
    <property type="term" value="F:sequence-specific DNA binding"/>
    <property type="evidence" value="ECO:0007669"/>
    <property type="project" value="InterPro"/>
</dbReference>